<dbReference type="PROSITE" id="PS51767">
    <property type="entry name" value="PEPTIDASE_A1"/>
    <property type="match status" value="1"/>
</dbReference>
<protein>
    <submittedName>
        <fullName evidence="3">Eukaryotic aspartyl protease domain-containing protein</fullName>
    </submittedName>
</protein>
<dbReference type="SUPFAM" id="SSF50630">
    <property type="entry name" value="Acid proteases"/>
    <property type="match status" value="1"/>
</dbReference>
<dbReference type="Proteomes" id="UP001201812">
    <property type="component" value="Unassembled WGS sequence"/>
</dbReference>
<dbReference type="InterPro" id="IPR034164">
    <property type="entry name" value="Pepsin-like_dom"/>
</dbReference>
<comment type="caution">
    <text evidence="3">The sequence shown here is derived from an EMBL/GenBank/DDBJ whole genome shotgun (WGS) entry which is preliminary data.</text>
</comment>
<dbReference type="PANTHER" id="PTHR47966">
    <property type="entry name" value="BETA-SITE APP-CLEAVING ENZYME, ISOFORM A-RELATED"/>
    <property type="match status" value="1"/>
</dbReference>
<keyword evidence="3" id="KW-0645">Protease</keyword>
<comment type="similarity">
    <text evidence="1">Belongs to the peptidase A1 family.</text>
</comment>
<proteinExistence type="inferred from homology"/>
<evidence type="ECO:0000256" key="1">
    <source>
        <dbReference type="ARBA" id="ARBA00007447"/>
    </source>
</evidence>
<dbReference type="AlphaFoldDB" id="A0AAD4N9K1"/>
<sequence>MNSDFWVIDASCGANEDDLWKEQSVSNEAKSKSSSKLKHSWAGNFVDEFVNVEINRCNCPANCEKNHTKLLGLRYFNSSLSRTYVTQNLYGTDSVDFKYVEGRVSGSLATDILTASSLKLGNISFVIVNDMKFRRFRRIPFDGIMGLALPVRKRTYTSASMIDLLWEQLDEPVFSVYLNRHKNWIIHDQIGLITFGARDYRNCRSEWHYVPVADGSMLWKFNLSLFRIDSYQLVWQDFGWLGSSPNITVDYSRWMNVNSDAFSIIKTVLNATYFANQSRLAVNCENGVSHLPDIEFGFNKMVYKIPSKDYIHAPQSGENDRANQISKDDTYDNIALPEGYCMVGVSNMDLQEKSFEKIWSIGMTFLYNYCAVFDIRNQRIGFAESVTKNKKT</sequence>
<reference evidence="3" key="1">
    <citation type="submission" date="2022-01" db="EMBL/GenBank/DDBJ databases">
        <title>Genome Sequence Resource for Two Populations of Ditylenchus destructor, the Migratory Endoparasitic Phytonematode.</title>
        <authorList>
            <person name="Zhang H."/>
            <person name="Lin R."/>
            <person name="Xie B."/>
        </authorList>
    </citation>
    <scope>NUCLEOTIDE SEQUENCE</scope>
    <source>
        <strain evidence="3">BazhouSP</strain>
    </source>
</reference>
<evidence type="ECO:0000313" key="4">
    <source>
        <dbReference type="Proteomes" id="UP001201812"/>
    </source>
</evidence>
<accession>A0AAD4N9K1</accession>
<evidence type="ECO:0000259" key="2">
    <source>
        <dbReference type="PROSITE" id="PS51767"/>
    </source>
</evidence>
<feature type="domain" description="Peptidase A1" evidence="2">
    <location>
        <begin position="1"/>
        <end position="383"/>
    </location>
</feature>
<dbReference type="CDD" id="cd05471">
    <property type="entry name" value="pepsin_like"/>
    <property type="match status" value="1"/>
</dbReference>
<dbReference type="InterPro" id="IPR001461">
    <property type="entry name" value="Aspartic_peptidase_A1"/>
</dbReference>
<gene>
    <name evidence="3" type="ORF">DdX_03877</name>
</gene>
<keyword evidence="4" id="KW-1185">Reference proteome</keyword>
<dbReference type="GO" id="GO:0005764">
    <property type="term" value="C:lysosome"/>
    <property type="evidence" value="ECO:0007669"/>
    <property type="project" value="TreeGrafter"/>
</dbReference>
<dbReference type="InterPro" id="IPR033121">
    <property type="entry name" value="PEPTIDASE_A1"/>
</dbReference>
<keyword evidence="3" id="KW-0378">Hydrolase</keyword>
<dbReference type="PANTHER" id="PTHR47966:SF8">
    <property type="entry name" value="ASPARTIC PROTEASE 1-RELATED"/>
    <property type="match status" value="1"/>
</dbReference>
<dbReference type="GO" id="GO:0006508">
    <property type="term" value="P:proteolysis"/>
    <property type="evidence" value="ECO:0007669"/>
    <property type="project" value="UniProtKB-KW"/>
</dbReference>
<dbReference type="Pfam" id="PF00026">
    <property type="entry name" value="Asp"/>
    <property type="match status" value="1"/>
</dbReference>
<dbReference type="InterPro" id="IPR021109">
    <property type="entry name" value="Peptidase_aspartic_dom_sf"/>
</dbReference>
<evidence type="ECO:0000313" key="3">
    <source>
        <dbReference type="EMBL" id="KAI1723706.1"/>
    </source>
</evidence>
<organism evidence="3 4">
    <name type="scientific">Ditylenchus destructor</name>
    <dbReference type="NCBI Taxonomy" id="166010"/>
    <lineage>
        <taxon>Eukaryota</taxon>
        <taxon>Metazoa</taxon>
        <taxon>Ecdysozoa</taxon>
        <taxon>Nematoda</taxon>
        <taxon>Chromadorea</taxon>
        <taxon>Rhabditida</taxon>
        <taxon>Tylenchina</taxon>
        <taxon>Tylenchomorpha</taxon>
        <taxon>Sphaerularioidea</taxon>
        <taxon>Anguinidae</taxon>
        <taxon>Anguininae</taxon>
        <taxon>Ditylenchus</taxon>
    </lineage>
</organism>
<dbReference type="EMBL" id="JAKKPZ010000003">
    <property type="protein sequence ID" value="KAI1723706.1"/>
    <property type="molecule type" value="Genomic_DNA"/>
</dbReference>
<name>A0AAD4N9K1_9BILA</name>
<dbReference type="GO" id="GO:0004190">
    <property type="term" value="F:aspartic-type endopeptidase activity"/>
    <property type="evidence" value="ECO:0007669"/>
    <property type="project" value="InterPro"/>
</dbReference>
<dbReference type="Gene3D" id="2.40.70.10">
    <property type="entry name" value="Acid Proteases"/>
    <property type="match status" value="2"/>
</dbReference>